<dbReference type="Gene3D" id="1.20.930.20">
    <property type="entry name" value="Adaptor protein Cbl, N-terminal domain"/>
    <property type="match status" value="1"/>
</dbReference>
<dbReference type="EMBL" id="KZ293706">
    <property type="protein sequence ID" value="PBK83462.1"/>
    <property type="molecule type" value="Genomic_DNA"/>
</dbReference>
<reference evidence="2" key="1">
    <citation type="journal article" date="2017" name="Nat. Ecol. Evol.">
        <title>Genome expansion and lineage-specific genetic innovations in the forest pathogenic fungi Armillaria.</title>
        <authorList>
            <person name="Sipos G."/>
            <person name="Prasanna A.N."/>
            <person name="Walter M.C."/>
            <person name="O'Connor E."/>
            <person name="Balint B."/>
            <person name="Krizsan K."/>
            <person name="Kiss B."/>
            <person name="Hess J."/>
            <person name="Varga T."/>
            <person name="Slot J."/>
            <person name="Riley R."/>
            <person name="Boka B."/>
            <person name="Rigling D."/>
            <person name="Barry K."/>
            <person name="Lee J."/>
            <person name="Mihaltcheva S."/>
            <person name="LaButti K."/>
            <person name="Lipzen A."/>
            <person name="Waldron R."/>
            <person name="Moloney N.M."/>
            <person name="Sperisen C."/>
            <person name="Kredics L."/>
            <person name="Vagvoelgyi C."/>
            <person name="Patrignani A."/>
            <person name="Fitzpatrick D."/>
            <person name="Nagy I."/>
            <person name="Doyle S."/>
            <person name="Anderson J.B."/>
            <person name="Grigoriev I.V."/>
            <person name="Gueldener U."/>
            <person name="Muensterkoetter M."/>
            <person name="Nagy L.G."/>
        </authorList>
    </citation>
    <scope>NUCLEOTIDE SEQUENCE [LARGE SCALE GENOMIC DNA]</scope>
    <source>
        <strain evidence="2">Ar21-2</strain>
    </source>
</reference>
<dbReference type="InParanoid" id="A0A2H3CW93"/>
<dbReference type="GO" id="GO:0007166">
    <property type="term" value="P:cell surface receptor signaling pathway"/>
    <property type="evidence" value="ECO:0007669"/>
    <property type="project" value="InterPro"/>
</dbReference>
<keyword evidence="2" id="KW-1185">Reference proteome</keyword>
<evidence type="ECO:0008006" key="3">
    <source>
        <dbReference type="Google" id="ProtNLM"/>
    </source>
</evidence>
<evidence type="ECO:0000313" key="2">
    <source>
        <dbReference type="Proteomes" id="UP000217790"/>
    </source>
</evidence>
<dbReference type="InterPro" id="IPR036537">
    <property type="entry name" value="Adaptor_Cbl_N_dom_sf"/>
</dbReference>
<accession>A0A2H3CW93</accession>
<sequence>MTRPSNLETWINIAKLGVAAGEMAPFPYIKGLCGCAVVVLETIEKAGKNNEDLLDLADSIGKTIEMVQNTIAEHGESSALRFRDVCGELEVYLMDLISELNSTRRKSRGIKRFLKAKSVSDTIIGYQERVREIRDNFLIHIAIDSHFTISDVKDGLRTNTDALASAIKMLEQNTLSNIDKHANNIYEEICTWGVLQSRKVDKLSADVQTLKEQGSYKGVRDVLPGDIYVKEHIASSYLSRDSYNFARLDDYSAKVENSNTPKIVRVYHSCNWNENESIMNKFHIDVNNLINLK</sequence>
<dbReference type="InterPro" id="IPR059179">
    <property type="entry name" value="MLKL-like_MCAfunc"/>
</dbReference>
<evidence type="ECO:0000313" key="1">
    <source>
        <dbReference type="EMBL" id="PBK83462.1"/>
    </source>
</evidence>
<gene>
    <name evidence="1" type="ORF">ARMGADRAFT_1089315</name>
</gene>
<protein>
    <recommendedName>
        <fullName evidence="3">Fungal N-terminal domain-containing protein</fullName>
    </recommendedName>
</protein>
<dbReference type="Proteomes" id="UP000217790">
    <property type="component" value="Unassembled WGS sequence"/>
</dbReference>
<dbReference type="CDD" id="cd21037">
    <property type="entry name" value="MLKL_NTD"/>
    <property type="match status" value="1"/>
</dbReference>
<proteinExistence type="predicted"/>
<organism evidence="1 2">
    <name type="scientific">Armillaria gallica</name>
    <name type="common">Bulbous honey fungus</name>
    <name type="synonym">Armillaria bulbosa</name>
    <dbReference type="NCBI Taxonomy" id="47427"/>
    <lineage>
        <taxon>Eukaryota</taxon>
        <taxon>Fungi</taxon>
        <taxon>Dikarya</taxon>
        <taxon>Basidiomycota</taxon>
        <taxon>Agaricomycotina</taxon>
        <taxon>Agaricomycetes</taxon>
        <taxon>Agaricomycetidae</taxon>
        <taxon>Agaricales</taxon>
        <taxon>Marasmiineae</taxon>
        <taxon>Physalacriaceae</taxon>
        <taxon>Armillaria</taxon>
    </lineage>
</organism>
<name>A0A2H3CW93_ARMGA</name>
<dbReference type="AlphaFoldDB" id="A0A2H3CW93"/>
<dbReference type="OrthoDB" id="3057797at2759"/>